<evidence type="ECO:0000313" key="2">
    <source>
        <dbReference type="Proteomes" id="UP000233597"/>
    </source>
</evidence>
<dbReference type="EMBL" id="NWTK01000002">
    <property type="protein sequence ID" value="PKR55532.1"/>
    <property type="molecule type" value="Genomic_DNA"/>
</dbReference>
<dbReference type="RefSeq" id="WP_101264580.1">
    <property type="nucleotide sequence ID" value="NZ_NWTK01000002.1"/>
</dbReference>
<evidence type="ECO:0000313" key="1">
    <source>
        <dbReference type="EMBL" id="PKR55532.1"/>
    </source>
</evidence>
<dbReference type="AlphaFoldDB" id="A0A2N3KY82"/>
<dbReference type="Proteomes" id="UP000233597">
    <property type="component" value="Unassembled WGS sequence"/>
</dbReference>
<name>A0A2N3KY82_9PROT</name>
<organism evidence="1 2">
    <name type="scientific">Thalassospira marina</name>
    <dbReference type="NCBI Taxonomy" id="2048283"/>
    <lineage>
        <taxon>Bacteria</taxon>
        <taxon>Pseudomonadati</taxon>
        <taxon>Pseudomonadota</taxon>
        <taxon>Alphaproteobacteria</taxon>
        <taxon>Rhodospirillales</taxon>
        <taxon>Thalassospiraceae</taxon>
        <taxon>Thalassospira</taxon>
    </lineage>
</organism>
<sequence>MSGGLTLEQISTRANEETPVEITSKQINLTKTWLLPHLDALYADLQQLRTAFDNAYRNSPEVTQNPRRTYPKGYCLEISKGVQNLLQAQINNPTTPAMRALREFCMRGGVAKRIWGNLRNSYFQNAYQFGSLYVDVANDTVNPSKPQVEILPWAKSGFYAIRDYTKYALLAEAYWGGKVYPNRYLPELAVMFPIIFVNRYGEVELQANYQTILYRNMEQNFKLAELYLFNRKSYGAPLPAQYHAFLQNEFGALAEPVADDALRSLFADARKTSLRLDITRCQPMLDQALAIGKRLK</sequence>
<gene>
    <name evidence="1" type="ORF">COO20_05035</name>
</gene>
<reference evidence="1 2" key="1">
    <citation type="submission" date="2017-09" db="EMBL/GenBank/DDBJ databases">
        <title>Biodiversity and function of Thalassospira species in the particle-attached aromatic-hydrocarbon-degrading consortia from the surface seawater of the South China Sea.</title>
        <authorList>
            <person name="Dong C."/>
            <person name="Liu R."/>
            <person name="Shao Z."/>
        </authorList>
    </citation>
    <scope>NUCLEOTIDE SEQUENCE [LARGE SCALE GENOMIC DNA]</scope>
    <source>
        <strain evidence="1 2">CSC1P2</strain>
    </source>
</reference>
<accession>A0A2N3KY82</accession>
<dbReference type="OrthoDB" id="5573608at2"/>
<proteinExistence type="predicted"/>
<protein>
    <submittedName>
        <fullName evidence="1">Uncharacterized protein</fullName>
    </submittedName>
</protein>
<comment type="caution">
    <text evidence="1">The sequence shown here is derived from an EMBL/GenBank/DDBJ whole genome shotgun (WGS) entry which is preliminary data.</text>
</comment>